<dbReference type="PANTHER" id="PTHR43320:SF2">
    <property type="entry name" value="2-DEHYDRO-3-DEOXYGLUCONOKINASE_2-DEHYDRO-3-DEOXYGALACTONOKINASE"/>
    <property type="match status" value="1"/>
</dbReference>
<dbReference type="InterPro" id="IPR011611">
    <property type="entry name" value="PfkB_dom"/>
</dbReference>
<evidence type="ECO:0000256" key="2">
    <source>
        <dbReference type="ARBA" id="ARBA00022679"/>
    </source>
</evidence>
<keyword evidence="6" id="KW-1185">Reference proteome</keyword>
<evidence type="ECO:0000313" key="6">
    <source>
        <dbReference type="Proteomes" id="UP000305202"/>
    </source>
</evidence>
<evidence type="ECO:0000259" key="4">
    <source>
        <dbReference type="Pfam" id="PF00294"/>
    </source>
</evidence>
<gene>
    <name evidence="5" type="ORF">FCN80_05315</name>
</gene>
<evidence type="ECO:0000313" key="5">
    <source>
        <dbReference type="EMBL" id="TKI07855.1"/>
    </source>
</evidence>
<comment type="caution">
    <text evidence="5">The sequence shown here is derived from an EMBL/GenBank/DDBJ whole genome shotgun (WGS) entry which is preliminary data.</text>
</comment>
<evidence type="ECO:0000256" key="3">
    <source>
        <dbReference type="ARBA" id="ARBA00022777"/>
    </source>
</evidence>
<dbReference type="SUPFAM" id="SSF53613">
    <property type="entry name" value="Ribokinase-like"/>
    <property type="match status" value="1"/>
</dbReference>
<name>A0ABY2SR92_9HYPH</name>
<comment type="similarity">
    <text evidence="1">Belongs to the carbohydrate kinase PfkB family.</text>
</comment>
<dbReference type="Proteomes" id="UP000305202">
    <property type="component" value="Unassembled WGS sequence"/>
</dbReference>
<evidence type="ECO:0000256" key="1">
    <source>
        <dbReference type="ARBA" id="ARBA00010688"/>
    </source>
</evidence>
<dbReference type="CDD" id="cd01166">
    <property type="entry name" value="KdgK"/>
    <property type="match status" value="1"/>
</dbReference>
<dbReference type="InterPro" id="IPR029056">
    <property type="entry name" value="Ribokinase-like"/>
</dbReference>
<dbReference type="Pfam" id="PF00294">
    <property type="entry name" value="PfkB"/>
    <property type="match status" value="1"/>
</dbReference>
<dbReference type="Gene3D" id="3.40.1190.20">
    <property type="match status" value="1"/>
</dbReference>
<accession>A0ABY2SR92</accession>
<proteinExistence type="inferred from homology"/>
<organism evidence="5 6">
    <name type="scientific">Martelella alba</name>
    <dbReference type="NCBI Taxonomy" id="2590451"/>
    <lineage>
        <taxon>Bacteria</taxon>
        <taxon>Pseudomonadati</taxon>
        <taxon>Pseudomonadota</taxon>
        <taxon>Alphaproteobacteria</taxon>
        <taxon>Hyphomicrobiales</taxon>
        <taxon>Aurantimonadaceae</taxon>
        <taxon>Martelella</taxon>
    </lineage>
</organism>
<dbReference type="PANTHER" id="PTHR43320">
    <property type="entry name" value="SUGAR KINASE"/>
    <property type="match status" value="1"/>
</dbReference>
<protein>
    <submittedName>
        <fullName evidence="5">Sugar kinase</fullName>
    </submittedName>
</protein>
<dbReference type="EMBL" id="SZPQ01000003">
    <property type="protein sequence ID" value="TKI07855.1"/>
    <property type="molecule type" value="Genomic_DNA"/>
</dbReference>
<dbReference type="InterPro" id="IPR052700">
    <property type="entry name" value="Carb_kinase_PfkB-like"/>
</dbReference>
<feature type="domain" description="Carbohydrate kinase PfkB" evidence="4">
    <location>
        <begin position="6"/>
        <end position="226"/>
    </location>
</feature>
<sequence>MSNNREVLTFGEMMLRLKPQGNNRIIQSDNFEATYGGAEANVAVSLSLLGDESAYLTKLPDNLLGESALGTLRKYAVDTRHVLRGGRRLGIYFFEKGASVRSTNVVYDRAGSAFAEVRKAEFDWDAIFRDIGYFYFSGITPSISEELAQAVKEACVYCRAHAIPVICDMNYRGKMWKPEKAQRVMSELMHYVTLCIAHDEDFEATLGIKAFDGDMTRGIAQAETFKEGMREVTRRYPGCKMVASVLRDIHSVEKSRWMSLLYRDGRFYESRAYDMHVMEGVAAGDAFGAGLMHGLLHDFEPQENIDFAIAASVLKLTITGDLNLVQEADIRAVMNKGASMSR</sequence>
<dbReference type="RefSeq" id="WP_136988850.1">
    <property type="nucleotide sequence ID" value="NZ_SZPQ01000003.1"/>
</dbReference>
<reference evidence="5 6" key="1">
    <citation type="submission" date="2019-04" db="EMBL/GenBank/DDBJ databases">
        <authorList>
            <person name="Li M."/>
            <person name="Gao C."/>
        </authorList>
    </citation>
    <scope>NUCLEOTIDE SEQUENCE [LARGE SCALE GENOMIC DNA]</scope>
    <source>
        <strain evidence="5 6">BGMRC 2031</strain>
    </source>
</reference>
<keyword evidence="2" id="KW-0808">Transferase</keyword>
<keyword evidence="3 5" id="KW-0418">Kinase</keyword>
<dbReference type="GO" id="GO:0016301">
    <property type="term" value="F:kinase activity"/>
    <property type="evidence" value="ECO:0007669"/>
    <property type="project" value="UniProtKB-KW"/>
</dbReference>